<feature type="transmembrane region" description="Helical" evidence="1">
    <location>
        <begin position="129"/>
        <end position="147"/>
    </location>
</feature>
<accession>A0ABW0HXT5</accession>
<feature type="transmembrane region" description="Helical" evidence="1">
    <location>
        <begin position="47"/>
        <end position="66"/>
    </location>
</feature>
<sequence>MKWLVLVHVLTAIIGIGPTYFGHVLCRGGQRVGELRRSLELFGFLNFFPKIGGTIAVLSGLLLVWLDGWKFASFWIIGSLALYVAIQIVVVGLLGPMTGKLQKLISDPALKAEQELPAESAVLLAKVNVLFYVASALGLVLFAFMIMKP</sequence>
<organism evidence="2 3">
    <name type="scientific">Cohnella soli</name>
    <dbReference type="NCBI Taxonomy" id="425005"/>
    <lineage>
        <taxon>Bacteria</taxon>
        <taxon>Bacillati</taxon>
        <taxon>Bacillota</taxon>
        <taxon>Bacilli</taxon>
        <taxon>Bacillales</taxon>
        <taxon>Paenibacillaceae</taxon>
        <taxon>Cohnella</taxon>
    </lineage>
</organism>
<keyword evidence="1" id="KW-0812">Transmembrane</keyword>
<dbReference type="RefSeq" id="WP_378137908.1">
    <property type="nucleotide sequence ID" value="NZ_JBHSMI010000052.1"/>
</dbReference>
<keyword evidence="1" id="KW-1133">Transmembrane helix</keyword>
<proteinExistence type="predicted"/>
<keyword evidence="1" id="KW-0472">Membrane</keyword>
<dbReference type="Proteomes" id="UP001596113">
    <property type="component" value="Unassembled WGS sequence"/>
</dbReference>
<dbReference type="EMBL" id="JBHSMI010000052">
    <property type="protein sequence ID" value="MFC5406061.1"/>
    <property type="molecule type" value="Genomic_DNA"/>
</dbReference>
<comment type="caution">
    <text evidence="2">The sequence shown here is derived from an EMBL/GenBank/DDBJ whole genome shotgun (WGS) entry which is preliminary data.</text>
</comment>
<name>A0ABW0HXT5_9BACL</name>
<keyword evidence="3" id="KW-1185">Reference proteome</keyword>
<evidence type="ECO:0000313" key="2">
    <source>
        <dbReference type="EMBL" id="MFC5406061.1"/>
    </source>
</evidence>
<feature type="transmembrane region" description="Helical" evidence="1">
    <location>
        <begin position="72"/>
        <end position="94"/>
    </location>
</feature>
<dbReference type="Pfam" id="PF10027">
    <property type="entry name" value="DUF2269"/>
    <property type="match status" value="1"/>
</dbReference>
<evidence type="ECO:0000313" key="3">
    <source>
        <dbReference type="Proteomes" id="UP001596113"/>
    </source>
</evidence>
<protein>
    <submittedName>
        <fullName evidence="2">DUF2269 family protein</fullName>
    </submittedName>
</protein>
<gene>
    <name evidence="2" type="ORF">ACFPOF_25250</name>
</gene>
<evidence type="ECO:0000256" key="1">
    <source>
        <dbReference type="SAM" id="Phobius"/>
    </source>
</evidence>
<reference evidence="3" key="1">
    <citation type="journal article" date="2019" name="Int. J. Syst. Evol. Microbiol.">
        <title>The Global Catalogue of Microorganisms (GCM) 10K type strain sequencing project: providing services to taxonomists for standard genome sequencing and annotation.</title>
        <authorList>
            <consortium name="The Broad Institute Genomics Platform"/>
            <consortium name="The Broad Institute Genome Sequencing Center for Infectious Disease"/>
            <person name="Wu L."/>
            <person name="Ma J."/>
        </authorList>
    </citation>
    <scope>NUCLEOTIDE SEQUENCE [LARGE SCALE GENOMIC DNA]</scope>
    <source>
        <strain evidence="3">CGMCC 1.18575</strain>
    </source>
</reference>
<feature type="transmembrane region" description="Helical" evidence="1">
    <location>
        <begin position="6"/>
        <end position="26"/>
    </location>
</feature>
<dbReference type="InterPro" id="IPR018729">
    <property type="entry name" value="DUF2269_transmembrane"/>
</dbReference>